<comment type="catalytic activity">
    <reaction evidence="21">
        <text>(6R)-5,10-methylenetetrahydrofolyl-(gamma-L-Glu)(n) + L-glutamate + ATP = (6R)-5,10-methylenetetrahydrofolyl-(gamma-L-Glu)(n+1) + ADP + phosphate + H(+)</text>
        <dbReference type="Rhea" id="RHEA:51912"/>
        <dbReference type="Rhea" id="RHEA-COMP:13257"/>
        <dbReference type="Rhea" id="RHEA-COMP:13258"/>
        <dbReference type="ChEBI" id="CHEBI:15378"/>
        <dbReference type="ChEBI" id="CHEBI:29985"/>
        <dbReference type="ChEBI" id="CHEBI:30616"/>
        <dbReference type="ChEBI" id="CHEBI:43474"/>
        <dbReference type="ChEBI" id="CHEBI:136572"/>
        <dbReference type="ChEBI" id="CHEBI:456216"/>
        <dbReference type="EC" id="6.3.2.17"/>
    </reaction>
</comment>
<dbReference type="GO" id="GO:0046656">
    <property type="term" value="P:folic acid biosynthetic process"/>
    <property type="evidence" value="ECO:0007669"/>
    <property type="project" value="UniProtKB-KW"/>
</dbReference>
<keyword evidence="10 23" id="KW-0436">Ligase</keyword>
<dbReference type="NCBIfam" id="NF008101">
    <property type="entry name" value="PRK10846.1"/>
    <property type="match status" value="1"/>
</dbReference>
<keyword evidence="14" id="KW-0460">Magnesium</keyword>
<comment type="pathway">
    <text evidence="3">Cofactor biosynthesis; tetrahydrofolate biosynthesis; 7,8-dihydrofolate from 2-amino-4-hydroxy-6-hydroxymethyl-7,8-dihydropteridine diphosphate and 4-aminobenzoate: step 2/2.</text>
</comment>
<dbReference type="Pfam" id="PF08245">
    <property type="entry name" value="Mur_ligase_M"/>
    <property type="match status" value="1"/>
</dbReference>
<evidence type="ECO:0000256" key="3">
    <source>
        <dbReference type="ARBA" id="ARBA00004799"/>
    </source>
</evidence>
<dbReference type="GO" id="GO:0008841">
    <property type="term" value="F:dihydrofolate synthase activity"/>
    <property type="evidence" value="ECO:0007669"/>
    <property type="project" value="UniProtKB-EC"/>
</dbReference>
<evidence type="ECO:0000256" key="4">
    <source>
        <dbReference type="ARBA" id="ARBA00005150"/>
    </source>
</evidence>
<evidence type="ECO:0000256" key="13">
    <source>
        <dbReference type="ARBA" id="ARBA00022840"/>
    </source>
</evidence>
<keyword evidence="11" id="KW-0479">Metal-binding</keyword>
<dbReference type="Proteomes" id="UP000494216">
    <property type="component" value="Unassembled WGS sequence"/>
</dbReference>
<comment type="catalytic activity">
    <reaction evidence="22">
        <text>7,8-dihydropteroate + L-glutamate + ATP = 7,8-dihydrofolate + ADP + phosphate + H(+)</text>
        <dbReference type="Rhea" id="RHEA:23584"/>
        <dbReference type="ChEBI" id="CHEBI:15378"/>
        <dbReference type="ChEBI" id="CHEBI:17839"/>
        <dbReference type="ChEBI" id="CHEBI:29985"/>
        <dbReference type="ChEBI" id="CHEBI:30616"/>
        <dbReference type="ChEBI" id="CHEBI:43474"/>
        <dbReference type="ChEBI" id="CHEBI:57451"/>
        <dbReference type="ChEBI" id="CHEBI:456216"/>
        <dbReference type="EC" id="6.3.2.12"/>
    </reaction>
</comment>
<comment type="subunit">
    <text evidence="6">Monomer.</text>
</comment>
<comment type="catalytic activity">
    <reaction evidence="20">
        <text>10-formyltetrahydrofolyl-(gamma-L-Glu)(n) + L-glutamate + ATP = 10-formyltetrahydrofolyl-(gamma-L-Glu)(n+1) + ADP + phosphate + H(+)</text>
        <dbReference type="Rhea" id="RHEA:51904"/>
        <dbReference type="Rhea" id="RHEA-COMP:13088"/>
        <dbReference type="Rhea" id="RHEA-COMP:14300"/>
        <dbReference type="ChEBI" id="CHEBI:15378"/>
        <dbReference type="ChEBI" id="CHEBI:29985"/>
        <dbReference type="ChEBI" id="CHEBI:30616"/>
        <dbReference type="ChEBI" id="CHEBI:43474"/>
        <dbReference type="ChEBI" id="CHEBI:134413"/>
        <dbReference type="ChEBI" id="CHEBI:456216"/>
        <dbReference type="EC" id="6.3.2.17"/>
    </reaction>
</comment>
<dbReference type="RefSeq" id="WP_174627492.1">
    <property type="nucleotide sequence ID" value="NZ_CADCXN010000113.1"/>
</dbReference>
<dbReference type="GO" id="GO:0005737">
    <property type="term" value="C:cytoplasm"/>
    <property type="evidence" value="ECO:0007669"/>
    <property type="project" value="TreeGrafter"/>
</dbReference>
<dbReference type="EMBL" id="CADCXN010000113">
    <property type="protein sequence ID" value="CAA9892758.1"/>
    <property type="molecule type" value="Genomic_DNA"/>
</dbReference>
<reference evidence="26 27" key="1">
    <citation type="submission" date="2020-02" db="EMBL/GenBank/DDBJ databases">
        <authorList>
            <person name="Hogendoorn C."/>
        </authorList>
    </citation>
    <scope>NUCLEOTIDE SEQUENCE [LARGE SCALE GENOMIC DNA]</scope>
    <source>
        <strain evidence="26">METHB21</strain>
    </source>
</reference>
<name>A0A8S0XVM2_9GAMM</name>
<dbReference type="InterPro" id="IPR036615">
    <property type="entry name" value="Mur_ligase_C_dom_sf"/>
</dbReference>
<dbReference type="GO" id="GO:0004326">
    <property type="term" value="F:tetrahydrofolylpolyglutamate synthase activity"/>
    <property type="evidence" value="ECO:0007669"/>
    <property type="project" value="UniProtKB-EC"/>
</dbReference>
<sequence length="426" mass="47020">MMHFESLQGWLNWQESLHPLVIDLGLERAATVFAELNPDCLKPPTITVGGTNGKGSCIAYLETIYKAQGYHVGAYTSPNILKYNERIKIDGKPVSDELICAAFARIEAVRNNMSLSYFEFGTLAALDIFCRAGLDVQLLEVGLGGRLDAVNIIDPDVAVIASIGIDHVDWLGETREAIGREKAGIFRPATPAIVGDPEPPESVRQSAIDKHALLYCIGRDFGYEKQSSGWSWFGNGRQINHLPEPGLKGEHQYRNASSVILAVTQLAETLPVSDASIRQGIENVHLAGRFQLIEGKIPVLLDVGHNPQAVETLVEYLSETFPDKRVHAIFSMMRDKDIAGVIEIMHPVVYDWFFAPLANPRAATASFMREIFLQSSADNVSFGFANFSEAFDAAKKQSQEGDLLLVFGSFFLVSDCLAEFEKRRID</sequence>
<evidence type="ECO:0000256" key="11">
    <source>
        <dbReference type="ARBA" id="ARBA00022723"/>
    </source>
</evidence>
<dbReference type="EC" id="6.3.2.17" evidence="8"/>
<dbReference type="PIRSF" id="PIRSF001563">
    <property type="entry name" value="Folylpolyglu_synth"/>
    <property type="match status" value="1"/>
</dbReference>
<dbReference type="PANTHER" id="PTHR11136">
    <property type="entry name" value="FOLYLPOLYGLUTAMATE SYNTHASE-RELATED"/>
    <property type="match status" value="1"/>
</dbReference>
<evidence type="ECO:0000256" key="18">
    <source>
        <dbReference type="ARBA" id="ARBA00032510"/>
    </source>
</evidence>
<evidence type="ECO:0000256" key="9">
    <source>
        <dbReference type="ARBA" id="ARBA00019357"/>
    </source>
</evidence>
<evidence type="ECO:0000256" key="8">
    <source>
        <dbReference type="ARBA" id="ARBA00013025"/>
    </source>
</evidence>
<evidence type="ECO:0000256" key="21">
    <source>
        <dbReference type="ARBA" id="ARBA00049035"/>
    </source>
</evidence>
<evidence type="ECO:0000313" key="26">
    <source>
        <dbReference type="EMBL" id="CAA9892758.1"/>
    </source>
</evidence>
<dbReference type="FunFam" id="3.40.1190.10:FF:000004">
    <property type="entry name" value="Dihydrofolate synthase/folylpolyglutamate synthase"/>
    <property type="match status" value="1"/>
</dbReference>
<evidence type="ECO:0000256" key="12">
    <source>
        <dbReference type="ARBA" id="ARBA00022741"/>
    </source>
</evidence>
<keyword evidence="12 23" id="KW-0547">Nucleotide-binding</keyword>
<comment type="pathway">
    <text evidence="4">Cofactor biosynthesis; tetrahydrofolylpolyglutamate biosynthesis.</text>
</comment>
<accession>A0A8S0XVM2</accession>
<evidence type="ECO:0000259" key="25">
    <source>
        <dbReference type="Pfam" id="PF08245"/>
    </source>
</evidence>
<dbReference type="Pfam" id="PF02875">
    <property type="entry name" value="Mur_ligase_C"/>
    <property type="match status" value="1"/>
</dbReference>
<keyword evidence="13 23" id="KW-0067">ATP-binding</keyword>
<evidence type="ECO:0000256" key="10">
    <source>
        <dbReference type="ARBA" id="ARBA00022598"/>
    </source>
</evidence>
<comment type="caution">
    <text evidence="26">The sequence shown here is derived from an EMBL/GenBank/DDBJ whole genome shotgun (WGS) entry which is preliminary data.</text>
</comment>
<dbReference type="Gene3D" id="3.40.1190.10">
    <property type="entry name" value="Mur-like, catalytic domain"/>
    <property type="match status" value="1"/>
</dbReference>
<dbReference type="NCBIfam" id="TIGR01499">
    <property type="entry name" value="folC"/>
    <property type="match status" value="1"/>
</dbReference>
<dbReference type="Gene3D" id="3.90.190.20">
    <property type="entry name" value="Mur ligase, C-terminal domain"/>
    <property type="match status" value="1"/>
</dbReference>
<evidence type="ECO:0000256" key="5">
    <source>
        <dbReference type="ARBA" id="ARBA00008276"/>
    </source>
</evidence>
<dbReference type="SUPFAM" id="SSF53623">
    <property type="entry name" value="MurD-like peptide ligases, catalytic domain"/>
    <property type="match status" value="1"/>
</dbReference>
<dbReference type="InterPro" id="IPR004101">
    <property type="entry name" value="Mur_ligase_C"/>
</dbReference>
<evidence type="ECO:0000256" key="7">
    <source>
        <dbReference type="ARBA" id="ARBA00013023"/>
    </source>
</evidence>
<feature type="domain" description="Mur ligase central" evidence="25">
    <location>
        <begin position="48"/>
        <end position="192"/>
    </location>
</feature>
<dbReference type="EC" id="6.3.2.12" evidence="7"/>
<comment type="cofactor">
    <cofactor evidence="1">
        <name>Mg(2+)</name>
        <dbReference type="ChEBI" id="CHEBI:18420"/>
    </cofactor>
</comment>
<evidence type="ECO:0000256" key="20">
    <source>
        <dbReference type="ARBA" id="ARBA00047808"/>
    </source>
</evidence>
<evidence type="ECO:0000256" key="2">
    <source>
        <dbReference type="ARBA" id="ARBA00002714"/>
    </source>
</evidence>
<evidence type="ECO:0000256" key="15">
    <source>
        <dbReference type="ARBA" id="ARBA00022909"/>
    </source>
</evidence>
<organism evidence="26 27">
    <name type="scientific">Candidatus Methylobacter favarea</name>
    <dbReference type="NCBI Taxonomy" id="2707345"/>
    <lineage>
        <taxon>Bacteria</taxon>
        <taxon>Pseudomonadati</taxon>
        <taxon>Pseudomonadota</taxon>
        <taxon>Gammaproteobacteria</taxon>
        <taxon>Methylococcales</taxon>
        <taxon>Methylococcaceae</taxon>
        <taxon>Methylobacter</taxon>
    </lineage>
</organism>
<protein>
    <recommendedName>
        <fullName evidence="9">Dihydrofolate synthase/folylpolyglutamate synthase</fullName>
        <ecNumber evidence="7">6.3.2.12</ecNumber>
        <ecNumber evidence="8">6.3.2.17</ecNumber>
    </recommendedName>
    <alternativeName>
        <fullName evidence="18">Folylpoly-gamma-glutamate synthetase-dihydrofolate synthetase</fullName>
    </alternativeName>
    <alternativeName>
        <fullName evidence="16">Folylpolyglutamate synthetase</fullName>
    </alternativeName>
    <alternativeName>
        <fullName evidence="17">Tetrahydrofolylpolyglutamate synthase</fullName>
    </alternativeName>
</protein>
<comment type="function">
    <text evidence="2">Functions in two distinct reactions of the de novo folate biosynthetic pathway. Catalyzes the addition of a glutamate residue to dihydropteroate (7,8-dihydropteroate or H2Pte) to form dihydrofolate (7,8-dihydrofolate monoglutamate or H2Pte-Glu). Also catalyzes successive additions of L-glutamate to tetrahydrofolate or 10-formyltetrahydrofolate or 5,10-methylenetetrahydrofolate, leading to folylpolyglutamate derivatives.</text>
</comment>
<evidence type="ECO:0000256" key="17">
    <source>
        <dbReference type="ARBA" id="ARBA00030592"/>
    </source>
</evidence>
<evidence type="ECO:0000256" key="23">
    <source>
        <dbReference type="PIRNR" id="PIRNR001563"/>
    </source>
</evidence>
<evidence type="ECO:0000256" key="22">
    <source>
        <dbReference type="ARBA" id="ARBA00049161"/>
    </source>
</evidence>
<dbReference type="InterPro" id="IPR001645">
    <property type="entry name" value="Folylpolyglutamate_synth"/>
</dbReference>
<dbReference type="InterPro" id="IPR036565">
    <property type="entry name" value="Mur-like_cat_sf"/>
</dbReference>
<dbReference type="SUPFAM" id="SSF53244">
    <property type="entry name" value="MurD-like peptide ligases, peptide-binding domain"/>
    <property type="match status" value="1"/>
</dbReference>
<comment type="catalytic activity">
    <reaction evidence="19">
        <text>(6S)-5,6,7,8-tetrahydrofolyl-(gamma-L-Glu)(n) + L-glutamate + ATP = (6S)-5,6,7,8-tetrahydrofolyl-(gamma-L-Glu)(n+1) + ADP + phosphate + H(+)</text>
        <dbReference type="Rhea" id="RHEA:10580"/>
        <dbReference type="Rhea" id="RHEA-COMP:14738"/>
        <dbReference type="Rhea" id="RHEA-COMP:14740"/>
        <dbReference type="ChEBI" id="CHEBI:15378"/>
        <dbReference type="ChEBI" id="CHEBI:29985"/>
        <dbReference type="ChEBI" id="CHEBI:30616"/>
        <dbReference type="ChEBI" id="CHEBI:43474"/>
        <dbReference type="ChEBI" id="CHEBI:141005"/>
        <dbReference type="ChEBI" id="CHEBI:456216"/>
        <dbReference type="EC" id="6.3.2.17"/>
    </reaction>
</comment>
<dbReference type="InterPro" id="IPR013221">
    <property type="entry name" value="Mur_ligase_cen"/>
</dbReference>
<dbReference type="GO" id="GO:0005524">
    <property type="term" value="F:ATP binding"/>
    <property type="evidence" value="ECO:0007669"/>
    <property type="project" value="UniProtKB-KW"/>
</dbReference>
<dbReference type="PANTHER" id="PTHR11136:SF0">
    <property type="entry name" value="DIHYDROFOLATE SYNTHETASE-RELATED"/>
    <property type="match status" value="1"/>
</dbReference>
<dbReference type="AlphaFoldDB" id="A0A8S0XVM2"/>
<comment type="similarity">
    <text evidence="5 23">Belongs to the folylpolyglutamate synthase family.</text>
</comment>
<evidence type="ECO:0000256" key="19">
    <source>
        <dbReference type="ARBA" id="ARBA00047493"/>
    </source>
</evidence>
<evidence type="ECO:0000256" key="1">
    <source>
        <dbReference type="ARBA" id="ARBA00001946"/>
    </source>
</evidence>
<keyword evidence="15" id="KW-0289">Folate biosynthesis</keyword>
<gene>
    <name evidence="26" type="primary">folC</name>
    <name evidence="26" type="ORF">METHB2_80075</name>
</gene>
<evidence type="ECO:0000259" key="24">
    <source>
        <dbReference type="Pfam" id="PF02875"/>
    </source>
</evidence>
<keyword evidence="27" id="KW-1185">Reference proteome</keyword>
<proteinExistence type="inferred from homology"/>
<evidence type="ECO:0000256" key="14">
    <source>
        <dbReference type="ARBA" id="ARBA00022842"/>
    </source>
</evidence>
<dbReference type="GO" id="GO:0046872">
    <property type="term" value="F:metal ion binding"/>
    <property type="evidence" value="ECO:0007669"/>
    <property type="project" value="UniProtKB-KW"/>
</dbReference>
<evidence type="ECO:0000256" key="6">
    <source>
        <dbReference type="ARBA" id="ARBA00011245"/>
    </source>
</evidence>
<feature type="domain" description="Mur ligase C-terminal" evidence="24">
    <location>
        <begin position="288"/>
        <end position="410"/>
    </location>
</feature>
<evidence type="ECO:0000313" key="27">
    <source>
        <dbReference type="Proteomes" id="UP000494216"/>
    </source>
</evidence>
<evidence type="ECO:0000256" key="16">
    <source>
        <dbReference type="ARBA" id="ARBA00030048"/>
    </source>
</evidence>